<evidence type="ECO:0000256" key="2">
    <source>
        <dbReference type="ARBA" id="ARBA00008328"/>
    </source>
</evidence>
<keyword evidence="10" id="KW-1185">Reference proteome</keyword>
<gene>
    <name evidence="11" type="primary">LOC110977095</name>
</gene>
<dbReference type="AlphaFoldDB" id="A0A8B7Y407"/>
<keyword evidence="3" id="KW-0813">Transport</keyword>
<dbReference type="GO" id="GO:0046961">
    <property type="term" value="F:proton-transporting ATPase activity, rotational mechanism"/>
    <property type="evidence" value="ECO:0007669"/>
    <property type="project" value="InterPro"/>
</dbReference>
<evidence type="ECO:0000256" key="7">
    <source>
        <dbReference type="ARBA" id="ARBA00023065"/>
    </source>
</evidence>
<dbReference type="PANTHER" id="PTHR12263:SF0">
    <property type="entry name" value="V-TYPE PROTON ATPASE SUBUNIT"/>
    <property type="match status" value="1"/>
</dbReference>
<name>A0A8B7Y407_ACAPL</name>
<evidence type="ECO:0000256" key="8">
    <source>
        <dbReference type="ARBA" id="ARBA00023136"/>
    </source>
</evidence>
<sequence>MAAAWITAVIVTVIWAFVGIVLPLVVPRKRPDRGIIQLMLALTAVCCYLFWLCTFLMQLNPLFGPQLKSEIIKALYWEWDDAEIPE</sequence>
<feature type="transmembrane region" description="Helical" evidence="9">
    <location>
        <begin position="6"/>
        <end position="26"/>
    </location>
</feature>
<keyword evidence="5" id="KW-0375">Hydrogen ion transport</keyword>
<evidence type="ECO:0000256" key="5">
    <source>
        <dbReference type="ARBA" id="ARBA00022781"/>
    </source>
</evidence>
<evidence type="ECO:0000313" key="10">
    <source>
        <dbReference type="Proteomes" id="UP000694845"/>
    </source>
</evidence>
<dbReference type="GO" id="GO:0012505">
    <property type="term" value="C:endomembrane system"/>
    <property type="evidence" value="ECO:0007669"/>
    <property type="project" value="UniProtKB-SubCell"/>
</dbReference>
<reference evidence="11" key="1">
    <citation type="submission" date="2025-08" db="UniProtKB">
        <authorList>
            <consortium name="RefSeq"/>
        </authorList>
    </citation>
    <scope>IDENTIFICATION</scope>
</reference>
<dbReference type="PANTHER" id="PTHR12263">
    <property type="entry name" value="VACUOLAR ATP SYNTHASE SUBUNIT H"/>
    <property type="match status" value="1"/>
</dbReference>
<keyword evidence="7" id="KW-0406">Ion transport</keyword>
<evidence type="ECO:0000256" key="9">
    <source>
        <dbReference type="SAM" id="Phobius"/>
    </source>
</evidence>
<dbReference type="InterPro" id="IPR008389">
    <property type="entry name" value="ATPase_V0-cplx_e1/e2_su"/>
</dbReference>
<feature type="transmembrane region" description="Helical" evidence="9">
    <location>
        <begin position="38"/>
        <end position="59"/>
    </location>
</feature>
<evidence type="ECO:0000256" key="3">
    <source>
        <dbReference type="ARBA" id="ARBA00022448"/>
    </source>
</evidence>
<accession>A0A8B7Y407</accession>
<dbReference type="GeneID" id="110977095"/>
<comment type="subcellular location">
    <subcellularLocation>
        <location evidence="1">Endomembrane system</location>
        <topology evidence="1">Multi-pass membrane protein</topology>
    </subcellularLocation>
</comment>
<dbReference type="KEGG" id="aplc:110977095"/>
<dbReference type="GO" id="GO:0033179">
    <property type="term" value="C:proton-transporting V-type ATPase, V0 domain"/>
    <property type="evidence" value="ECO:0007669"/>
    <property type="project" value="InterPro"/>
</dbReference>
<evidence type="ECO:0000256" key="4">
    <source>
        <dbReference type="ARBA" id="ARBA00022692"/>
    </source>
</evidence>
<dbReference type="Proteomes" id="UP000694845">
    <property type="component" value="Unplaced"/>
</dbReference>
<evidence type="ECO:0000313" key="11">
    <source>
        <dbReference type="RefSeq" id="XP_022086606.1"/>
    </source>
</evidence>
<dbReference type="Pfam" id="PF05493">
    <property type="entry name" value="ATP_synt_H"/>
    <property type="match status" value="1"/>
</dbReference>
<protein>
    <submittedName>
        <fullName evidence="11">V-type proton ATPase subunit e 1-like</fullName>
    </submittedName>
</protein>
<evidence type="ECO:0000256" key="6">
    <source>
        <dbReference type="ARBA" id="ARBA00022989"/>
    </source>
</evidence>
<comment type="similarity">
    <text evidence="2">Belongs to the V-ATPase e1/e2 subunit family.</text>
</comment>
<dbReference type="RefSeq" id="XP_022086606.1">
    <property type="nucleotide sequence ID" value="XM_022230914.1"/>
</dbReference>
<dbReference type="OMA" id="CCIMLTA"/>
<organism evidence="10 11">
    <name type="scientific">Acanthaster planci</name>
    <name type="common">Crown-of-thorns starfish</name>
    <dbReference type="NCBI Taxonomy" id="133434"/>
    <lineage>
        <taxon>Eukaryota</taxon>
        <taxon>Metazoa</taxon>
        <taxon>Echinodermata</taxon>
        <taxon>Eleutherozoa</taxon>
        <taxon>Asterozoa</taxon>
        <taxon>Asteroidea</taxon>
        <taxon>Valvatacea</taxon>
        <taxon>Valvatida</taxon>
        <taxon>Acanthasteridae</taxon>
        <taxon>Acanthaster</taxon>
    </lineage>
</organism>
<proteinExistence type="inferred from homology"/>
<keyword evidence="6 9" id="KW-1133">Transmembrane helix</keyword>
<evidence type="ECO:0000256" key="1">
    <source>
        <dbReference type="ARBA" id="ARBA00004127"/>
    </source>
</evidence>
<dbReference type="OrthoDB" id="1508846at2759"/>
<keyword evidence="4 9" id="KW-0812">Transmembrane</keyword>
<keyword evidence="8 9" id="KW-0472">Membrane</keyword>